<name>A0A644XUT2_9ZZZZ</name>
<reference evidence="1" key="1">
    <citation type="submission" date="2019-08" db="EMBL/GenBank/DDBJ databases">
        <authorList>
            <person name="Kucharzyk K."/>
            <person name="Murdoch R.W."/>
            <person name="Higgins S."/>
            <person name="Loffler F."/>
        </authorList>
    </citation>
    <scope>NUCLEOTIDE SEQUENCE</scope>
</reference>
<dbReference type="AlphaFoldDB" id="A0A644XUT2"/>
<proteinExistence type="predicted"/>
<sequence length="275" mass="29745">MSTTSSVGNIKTTSEEQEAIKNQMAVNSQAWHTADALTRADLENENRYLASKLGTCVSFDSKTGTWSGTANDDDEAEDYSNYINDIYDAKTADYLASLESAYDDNMAELAAEEEQIPEAYQAARNQAAGNSSQEKQNFAQYAAGNGLNSGAGGQAELARSVTLQGNLNSINQEEANALAGIELQRTKLTNDYNTAIASAKAGGDFELANALYQESVRADEALLNSSQLQKSWDNDDYSKKLQLAQYLAQYGDFSGFQALGIDTTKMEETYAKANG</sequence>
<comment type="caution">
    <text evidence="1">The sequence shown here is derived from an EMBL/GenBank/DDBJ whole genome shotgun (WGS) entry which is preliminary data.</text>
</comment>
<accession>A0A644XUT2</accession>
<organism evidence="1">
    <name type="scientific">bioreactor metagenome</name>
    <dbReference type="NCBI Taxonomy" id="1076179"/>
    <lineage>
        <taxon>unclassified sequences</taxon>
        <taxon>metagenomes</taxon>
        <taxon>ecological metagenomes</taxon>
    </lineage>
</organism>
<dbReference type="EMBL" id="VSSQ01003193">
    <property type="protein sequence ID" value="MPM19528.1"/>
    <property type="molecule type" value="Genomic_DNA"/>
</dbReference>
<gene>
    <name evidence="1" type="ORF">SDC9_65954</name>
</gene>
<protein>
    <submittedName>
        <fullName evidence="1">Uncharacterized protein</fullName>
    </submittedName>
</protein>
<evidence type="ECO:0000313" key="1">
    <source>
        <dbReference type="EMBL" id="MPM19528.1"/>
    </source>
</evidence>